<protein>
    <submittedName>
        <fullName evidence="2">Uncharacterized protein</fullName>
    </submittedName>
</protein>
<sequence length="108" mass="12312">MEGLTRGCLIPEVRRPPKATIIPARPTHPVPLKGQAITPSQCRLPVPRRTQHLTETRQLPQQQQQQQQPPFTIRITFFDPRSSQSKIIISPGNDHLARKANPQEKQKE</sequence>
<organism evidence="2 3">
    <name type="scientific">Colletotrichum tanaceti</name>
    <dbReference type="NCBI Taxonomy" id="1306861"/>
    <lineage>
        <taxon>Eukaryota</taxon>
        <taxon>Fungi</taxon>
        <taxon>Dikarya</taxon>
        <taxon>Ascomycota</taxon>
        <taxon>Pezizomycotina</taxon>
        <taxon>Sordariomycetes</taxon>
        <taxon>Hypocreomycetidae</taxon>
        <taxon>Glomerellales</taxon>
        <taxon>Glomerellaceae</taxon>
        <taxon>Colletotrichum</taxon>
        <taxon>Colletotrichum destructivum species complex</taxon>
    </lineage>
</organism>
<reference evidence="2 3" key="1">
    <citation type="journal article" date="2019" name="PLoS ONE">
        <title>Comparative genome analysis indicates high evolutionary potential of pathogenicity genes in Colletotrichum tanaceti.</title>
        <authorList>
            <person name="Lelwala R.V."/>
            <person name="Korhonen P.K."/>
            <person name="Young N.D."/>
            <person name="Scott J.B."/>
            <person name="Ades P.A."/>
            <person name="Gasser R.B."/>
            <person name="Taylor P.W.J."/>
        </authorList>
    </citation>
    <scope>NUCLEOTIDE SEQUENCE [LARGE SCALE GENOMIC DNA]</scope>
    <source>
        <strain evidence="2">BRIP57314</strain>
    </source>
</reference>
<proteinExistence type="predicted"/>
<dbReference type="Proteomes" id="UP000310108">
    <property type="component" value="Unassembled WGS sequence"/>
</dbReference>
<evidence type="ECO:0000313" key="3">
    <source>
        <dbReference type="Proteomes" id="UP000310108"/>
    </source>
</evidence>
<evidence type="ECO:0000313" key="2">
    <source>
        <dbReference type="EMBL" id="TKW48251.1"/>
    </source>
</evidence>
<feature type="compositionally biased region" description="Basic and acidic residues" evidence="1">
    <location>
        <begin position="95"/>
        <end position="108"/>
    </location>
</feature>
<gene>
    <name evidence="2" type="ORF">CTA1_4970</name>
</gene>
<comment type="caution">
    <text evidence="2">The sequence shown here is derived from an EMBL/GenBank/DDBJ whole genome shotgun (WGS) entry which is preliminary data.</text>
</comment>
<dbReference type="AlphaFoldDB" id="A0A4U6WYH8"/>
<evidence type="ECO:0000256" key="1">
    <source>
        <dbReference type="SAM" id="MobiDB-lite"/>
    </source>
</evidence>
<dbReference type="EMBL" id="PJEX01001329">
    <property type="protein sequence ID" value="TKW48251.1"/>
    <property type="molecule type" value="Genomic_DNA"/>
</dbReference>
<keyword evidence="3" id="KW-1185">Reference proteome</keyword>
<accession>A0A4U6WYH8</accession>
<feature type="compositionally biased region" description="Low complexity" evidence="1">
    <location>
        <begin position="58"/>
        <end position="70"/>
    </location>
</feature>
<feature type="region of interest" description="Disordered" evidence="1">
    <location>
        <begin position="48"/>
        <end position="108"/>
    </location>
</feature>
<name>A0A4U6WYH8_9PEZI</name>